<dbReference type="Proteomes" id="UP000664698">
    <property type="component" value="Unassembled WGS sequence"/>
</dbReference>
<accession>A0ABS3BR33</accession>
<sequence>MKYELKIAHASDNDGSIDLQRLSNISESLRKIAEGALMLRLKGLSKAKKIWKLEDALKVTLTGIEKGSTILCLQSETFEKTLPSFQTDLFRIEHQQDLPQKTPISLVVESFMAALQSPEESDLLDKPLLKELINFKKSFKGDEEVFSIKNEGTISEFSLKKSDFKQIQVIEEEIPASEGTIINGRIEELKFSTQKVRILTREGLVDAFLSEKLDTDKIKDWWGKEATVVGTKHYKPGKRFAIEIEQIFDQADGDVFFSKKPRHESLEEQISRQLKEGKETNPLNLIVGSWPGSETDEEFEALLKDLDL</sequence>
<name>A0ABS3BR33_9BACT</name>
<reference evidence="1 2" key="1">
    <citation type="submission" date="2021-03" db="EMBL/GenBank/DDBJ databases">
        <title>novel species isolated from a fishpond in China.</title>
        <authorList>
            <person name="Lu H."/>
            <person name="Cai Z."/>
        </authorList>
    </citation>
    <scope>NUCLEOTIDE SEQUENCE [LARGE SCALE GENOMIC DNA]</scope>
    <source>
        <strain evidence="1 2">JCM 31546</strain>
    </source>
</reference>
<evidence type="ECO:0000313" key="2">
    <source>
        <dbReference type="Proteomes" id="UP000664698"/>
    </source>
</evidence>
<gene>
    <name evidence="1" type="ORF">J0A67_04685</name>
</gene>
<proteinExistence type="predicted"/>
<evidence type="ECO:0000313" key="1">
    <source>
        <dbReference type="EMBL" id="MBN7800144.1"/>
    </source>
</evidence>
<dbReference type="RefSeq" id="WP_206568103.1">
    <property type="nucleotide sequence ID" value="NZ_JAFKCW010000001.1"/>
</dbReference>
<comment type="caution">
    <text evidence="1">The sequence shown here is derived from an EMBL/GenBank/DDBJ whole genome shotgun (WGS) entry which is preliminary data.</text>
</comment>
<organism evidence="1 2">
    <name type="scientific">Algoriphagus aestuariicola</name>
    <dbReference type="NCBI Taxonomy" id="1852016"/>
    <lineage>
        <taxon>Bacteria</taxon>
        <taxon>Pseudomonadati</taxon>
        <taxon>Bacteroidota</taxon>
        <taxon>Cytophagia</taxon>
        <taxon>Cytophagales</taxon>
        <taxon>Cyclobacteriaceae</taxon>
        <taxon>Algoriphagus</taxon>
    </lineage>
</organism>
<keyword evidence="2" id="KW-1185">Reference proteome</keyword>
<dbReference type="EMBL" id="JAFKCW010000001">
    <property type="protein sequence ID" value="MBN7800144.1"/>
    <property type="molecule type" value="Genomic_DNA"/>
</dbReference>
<protein>
    <submittedName>
        <fullName evidence="1">Uncharacterized protein</fullName>
    </submittedName>
</protein>